<feature type="compositionally biased region" description="Low complexity" evidence="1">
    <location>
        <begin position="121"/>
        <end position="134"/>
    </location>
</feature>
<dbReference type="PANTHER" id="PTHR10098:SF108">
    <property type="entry name" value="TETRATRICOPEPTIDE REPEAT PROTEIN 28"/>
    <property type="match status" value="1"/>
</dbReference>
<feature type="region of interest" description="Disordered" evidence="1">
    <location>
        <begin position="1"/>
        <end position="134"/>
    </location>
</feature>
<feature type="compositionally biased region" description="Polar residues" evidence="1">
    <location>
        <begin position="264"/>
        <end position="293"/>
    </location>
</feature>
<comment type="caution">
    <text evidence="2">The sequence shown here is derived from an EMBL/GenBank/DDBJ whole genome shotgun (WGS) entry which is preliminary data.</text>
</comment>
<accession>A0A507EBV4</accession>
<feature type="compositionally biased region" description="Polar residues" evidence="1">
    <location>
        <begin position="1"/>
        <end position="11"/>
    </location>
</feature>
<feature type="region of interest" description="Disordered" evidence="1">
    <location>
        <begin position="420"/>
        <end position="455"/>
    </location>
</feature>
<dbReference type="SMART" id="SM00028">
    <property type="entry name" value="TPR"/>
    <property type="match status" value="4"/>
</dbReference>
<evidence type="ECO:0000313" key="3">
    <source>
        <dbReference type="Proteomes" id="UP000318582"/>
    </source>
</evidence>
<protein>
    <submittedName>
        <fullName evidence="2">Uncharacterized protein</fullName>
    </submittedName>
</protein>
<feature type="region of interest" description="Disordered" evidence="1">
    <location>
        <begin position="521"/>
        <end position="550"/>
    </location>
</feature>
<dbReference type="SUPFAM" id="SSF48452">
    <property type="entry name" value="TPR-like"/>
    <property type="match status" value="1"/>
</dbReference>
<dbReference type="Pfam" id="PF13374">
    <property type="entry name" value="TPR_10"/>
    <property type="match status" value="1"/>
</dbReference>
<dbReference type="InterPro" id="IPR011990">
    <property type="entry name" value="TPR-like_helical_dom_sf"/>
</dbReference>
<feature type="region of interest" description="Disordered" evidence="1">
    <location>
        <begin position="232"/>
        <end position="300"/>
    </location>
</feature>
<organism evidence="2 3">
    <name type="scientific">Powellomyces hirtus</name>
    <dbReference type="NCBI Taxonomy" id="109895"/>
    <lineage>
        <taxon>Eukaryota</taxon>
        <taxon>Fungi</taxon>
        <taxon>Fungi incertae sedis</taxon>
        <taxon>Chytridiomycota</taxon>
        <taxon>Chytridiomycota incertae sedis</taxon>
        <taxon>Chytridiomycetes</taxon>
        <taxon>Spizellomycetales</taxon>
        <taxon>Powellomycetaceae</taxon>
        <taxon>Powellomyces</taxon>
    </lineage>
</organism>
<sequence length="1266" mass="135941">MSGSQQPSNPNGVYIPPRRNVPARRGTNRSNPVATTYAAVNPPPGELNRASTLGGPHIAPRTSSGATVSIPSRGASAQAFPDRAGSAGGAPLSGRMSFVPPPRRTAPGAGLQQPQQPQPPYGQQQTYQQPSQYTSYPPVQMLQQQYQPHMYSRPTTVAMPTPSQYGAYQTPAPYEPYQQPYPASSATVDPLQLQPLSTYPPLPSSLAPTEGPYLTPTQAFPEPQYSLFNSGVGSESDFNRRPSSLYVESDAPPPHRVMHKHSMSETSISSLDELDTSQPRLSRQGSDSSQSNGPFIPPRSGGFMIPLRNTSVQKPNIDTLLDEGAMAYAAPRHNVDEALAKWRQARELAVKEKDLLREAKALSNMGCALRNLGHLQEGLSDLRESWDLSTRYVEEAAWKSNSLWLQLVMRHADIDSDVEPDDGVVSSSGAGGFGNRSTITSSSTSRSESTQDASQGPPIVCWFLQLTTNLGNAYYCLGQYQEAIQYHDMCKRLAEAVLEEYPLPAQFTLGNLQRNASTASLSKAAGTASEASGEGGDSSNHRNSADAGPSTKTKIKLSYLHRQTLLAESRSLTHLGLCHQQLGLDDEALATHKQAESIVTFYSARLLLATTSTRKASLSNPQDISTEVSAAEAATVANLGTSYYAKGRVPLAMEYHKRAAKLFGNIGDSVGKAKEEANVGCLSIEVGKVVNLLQWSREMEHPPADSHTAGDVMGDGSVSNLDMHYQNLGHEIDLEGCRKYWGPPRLETVNWGTGAPDEHAPEILGQPLFDEGILSLYEVEKVFRETDDWIGLDFVFANLGYVLLHQPYLALYYLSRLVHEPIEELGGGTAPPSQLYATATDLAHRSRGGIPTFLFPHVYFTLTQALFVLTRLQQEQPDRPLFPPAGTEESLDHGTGIPVMAADPVSRLFQAMDLQNLTPDTVNDESLTEVIEGCRATLEGILKLRTQTVETAMYGVAANTTCGATGTGPPSCLDVVRQKSAIAHATSGKIAWLLAGSARTTADVPDAFRRLYFEEAQGAFRKFALDVIGGAAASAASSSSFILPSAPGDSAPSPNLQPLGLPFLSSETNTVLPGAGGASHTTTDPDHPASSPDPPSGVVGLVFTAAHKLLQSRDTPKRNSDSTFALKRTSHHASPLLAPLFALTADLTAFALYQHTQNSHLSASGLDLVALLGIPATGRPITRIRDTLLAGATRLYANAIGVCEPCALDFVKDLEPLDGEDVTDIVFRTMQEAAALKRSSATSTSGTGRPQAVGVFPCPHYVWDEA</sequence>
<keyword evidence="3" id="KW-1185">Reference proteome</keyword>
<name>A0A507EBV4_9FUNG</name>
<proteinExistence type="predicted"/>
<dbReference type="EMBL" id="QEAQ01000008">
    <property type="protein sequence ID" value="TPX61322.1"/>
    <property type="molecule type" value="Genomic_DNA"/>
</dbReference>
<gene>
    <name evidence="2" type="ORF">PhCBS80983_g01177</name>
</gene>
<feature type="region of interest" description="Disordered" evidence="1">
    <location>
        <begin position="1072"/>
        <end position="1097"/>
    </location>
</feature>
<dbReference type="PANTHER" id="PTHR10098">
    <property type="entry name" value="RAPSYN-RELATED"/>
    <property type="match status" value="1"/>
</dbReference>
<feature type="compositionally biased region" description="Polar residues" evidence="1">
    <location>
        <begin position="61"/>
        <end position="70"/>
    </location>
</feature>
<evidence type="ECO:0000256" key="1">
    <source>
        <dbReference type="SAM" id="MobiDB-lite"/>
    </source>
</evidence>
<dbReference type="Proteomes" id="UP000318582">
    <property type="component" value="Unassembled WGS sequence"/>
</dbReference>
<dbReference type="Gene3D" id="1.25.40.10">
    <property type="entry name" value="Tetratricopeptide repeat domain"/>
    <property type="match status" value="3"/>
</dbReference>
<dbReference type="InterPro" id="IPR019734">
    <property type="entry name" value="TPR_rpt"/>
</dbReference>
<dbReference type="AlphaFoldDB" id="A0A507EBV4"/>
<reference evidence="2 3" key="1">
    <citation type="journal article" date="2019" name="Sci. Rep.">
        <title>Comparative genomics of chytrid fungi reveal insights into the obligate biotrophic and pathogenic lifestyle of Synchytrium endobioticum.</title>
        <authorList>
            <person name="van de Vossenberg B.T.L.H."/>
            <person name="Warris S."/>
            <person name="Nguyen H.D.T."/>
            <person name="van Gent-Pelzer M.P.E."/>
            <person name="Joly D.L."/>
            <person name="van de Geest H.C."/>
            <person name="Bonants P.J.M."/>
            <person name="Smith D.S."/>
            <person name="Levesque C.A."/>
            <person name="van der Lee T.A.J."/>
        </authorList>
    </citation>
    <scope>NUCLEOTIDE SEQUENCE [LARGE SCALE GENOMIC DNA]</scope>
    <source>
        <strain evidence="2 3">CBS 809.83</strain>
    </source>
</reference>
<evidence type="ECO:0000313" key="2">
    <source>
        <dbReference type="EMBL" id="TPX61322.1"/>
    </source>
</evidence>
<feature type="compositionally biased region" description="Low complexity" evidence="1">
    <location>
        <begin position="437"/>
        <end position="450"/>
    </location>
</feature>